<comment type="catalytic activity">
    <reaction evidence="3">
        <text>L-aspartate + L-glutamine + ATP + H2O = L-asparagine + L-glutamate + AMP + diphosphate + H(+)</text>
        <dbReference type="Rhea" id="RHEA:12228"/>
        <dbReference type="ChEBI" id="CHEBI:15377"/>
        <dbReference type="ChEBI" id="CHEBI:15378"/>
        <dbReference type="ChEBI" id="CHEBI:29985"/>
        <dbReference type="ChEBI" id="CHEBI:29991"/>
        <dbReference type="ChEBI" id="CHEBI:30616"/>
        <dbReference type="ChEBI" id="CHEBI:33019"/>
        <dbReference type="ChEBI" id="CHEBI:58048"/>
        <dbReference type="ChEBI" id="CHEBI:58359"/>
        <dbReference type="ChEBI" id="CHEBI:456215"/>
        <dbReference type="EC" id="6.3.5.4"/>
    </reaction>
</comment>
<evidence type="ECO:0000259" key="4">
    <source>
        <dbReference type="Pfam" id="PF00733"/>
    </source>
</evidence>
<dbReference type="InterPro" id="IPR029055">
    <property type="entry name" value="Ntn_hydrolases_N"/>
</dbReference>
<protein>
    <recommendedName>
        <fullName evidence="2">asparagine synthase (glutamine-hydrolyzing)</fullName>
        <ecNumber evidence="2">6.3.5.4</ecNumber>
    </recommendedName>
</protein>
<dbReference type="PANTHER" id="PTHR43284">
    <property type="entry name" value="ASPARAGINE SYNTHETASE (GLUTAMINE-HYDROLYZING)"/>
    <property type="match status" value="1"/>
</dbReference>
<feature type="domain" description="Asparagine synthetase" evidence="4">
    <location>
        <begin position="222"/>
        <end position="279"/>
    </location>
</feature>
<dbReference type="STRING" id="1770053.SAMN05216551_1217"/>
<dbReference type="AlphaFoldDB" id="A0A1H2PWC9"/>
<dbReference type="InterPro" id="IPR001962">
    <property type="entry name" value="Asn_synthase"/>
</dbReference>
<dbReference type="Gene3D" id="3.40.50.620">
    <property type="entry name" value="HUPs"/>
    <property type="match status" value="1"/>
</dbReference>
<dbReference type="GO" id="GO:0006529">
    <property type="term" value="P:asparagine biosynthetic process"/>
    <property type="evidence" value="ECO:0007669"/>
    <property type="project" value="InterPro"/>
</dbReference>
<evidence type="ECO:0000256" key="1">
    <source>
        <dbReference type="ARBA" id="ARBA00005187"/>
    </source>
</evidence>
<dbReference type="SUPFAM" id="SSF52402">
    <property type="entry name" value="Adenine nucleotide alpha hydrolases-like"/>
    <property type="match status" value="1"/>
</dbReference>
<dbReference type="PANTHER" id="PTHR43284:SF1">
    <property type="entry name" value="ASPARAGINE SYNTHETASE"/>
    <property type="match status" value="1"/>
</dbReference>
<dbReference type="RefSeq" id="WP_091913474.1">
    <property type="nucleotide sequence ID" value="NZ_FNLO01000021.1"/>
</dbReference>
<dbReference type="InterPro" id="IPR014729">
    <property type="entry name" value="Rossmann-like_a/b/a_fold"/>
</dbReference>
<evidence type="ECO:0000313" key="6">
    <source>
        <dbReference type="Proteomes" id="UP000243719"/>
    </source>
</evidence>
<dbReference type="SUPFAM" id="SSF56235">
    <property type="entry name" value="N-terminal nucleophile aminohydrolases (Ntn hydrolases)"/>
    <property type="match status" value="1"/>
</dbReference>
<evidence type="ECO:0000256" key="2">
    <source>
        <dbReference type="ARBA" id="ARBA00012737"/>
    </source>
</evidence>
<gene>
    <name evidence="5" type="ORF">SAMN05216551_1217</name>
</gene>
<evidence type="ECO:0000313" key="5">
    <source>
        <dbReference type="EMBL" id="SDV51654.1"/>
    </source>
</evidence>
<organism evidence="5 6">
    <name type="scientific">Chitinasiproducens palmae</name>
    <dbReference type="NCBI Taxonomy" id="1770053"/>
    <lineage>
        <taxon>Bacteria</taxon>
        <taxon>Pseudomonadati</taxon>
        <taxon>Pseudomonadota</taxon>
        <taxon>Betaproteobacteria</taxon>
        <taxon>Burkholderiales</taxon>
        <taxon>Burkholderiaceae</taxon>
        <taxon>Chitinasiproducens</taxon>
    </lineage>
</organism>
<dbReference type="Pfam" id="PF00733">
    <property type="entry name" value="Asn_synthase"/>
    <property type="match status" value="1"/>
</dbReference>
<reference evidence="6" key="1">
    <citation type="submission" date="2016-09" db="EMBL/GenBank/DDBJ databases">
        <authorList>
            <person name="Varghese N."/>
            <person name="Submissions S."/>
        </authorList>
    </citation>
    <scope>NUCLEOTIDE SEQUENCE [LARGE SCALE GENOMIC DNA]</scope>
    <source>
        <strain evidence="6">JS23</strain>
    </source>
</reference>
<accession>A0A1H2PWC9</accession>
<keyword evidence="6" id="KW-1185">Reference proteome</keyword>
<comment type="pathway">
    <text evidence="1">Amino-acid biosynthesis; L-asparagine biosynthesis; L-asparagine from L-aspartate (L-Gln route): step 1/1.</text>
</comment>
<evidence type="ECO:0000256" key="3">
    <source>
        <dbReference type="ARBA" id="ARBA00048741"/>
    </source>
</evidence>
<dbReference type="GO" id="GO:0004066">
    <property type="term" value="F:asparagine synthase (glutamine-hydrolyzing) activity"/>
    <property type="evidence" value="ECO:0007669"/>
    <property type="project" value="UniProtKB-EC"/>
</dbReference>
<proteinExistence type="predicted"/>
<dbReference type="InterPro" id="IPR051786">
    <property type="entry name" value="ASN_synthetase/amidase"/>
</dbReference>
<dbReference type="Proteomes" id="UP000243719">
    <property type="component" value="Unassembled WGS sequence"/>
</dbReference>
<name>A0A1H2PWC9_9BURK</name>
<sequence>MYAILNPSQAAAPAIDTNPLAVWRAGQACIAKLFATTSDAAHGRAGGLFWAASGVIHPQAQATRVAPAAFAKAASCDPEDASQRYWGRYLVILYHEPQRRFLVLCDPCGQHPTFHHLAGDGALHIGDRIEDFAALGGVAGVPDADFLRHYLVHGYGAPDATGWAGISVLPPGQALTWQPGSVPEMRRAWSPRRVRSAYEPLQFVETLAMVLGAMLDDSPAIVLELSGGLDSTALAVASQRAGLTGKMQAVTYVDTKRLASDEGAMARQVATHCGIKHVTRSLLRHLPFSPVTRPPVVARPVTKLCFLAHNEALSCECIESSGADLLNGNGGDAIHLSFPRFGILIDMLARLRADLALTVMWRLAVFHRVPVWTVLSRAMQETVDIDADAPADRAAGFLVAGLSGAAPPALYADVVQQAGMRLQPGRRGQIAALGAMLCEALVQPYPAARRPVMPFLSQPVVEQALAMRLEALFSADYSRLLVRQQVFQAAHLSNLWRRDKGDVMHAALTGVRVNRDHVHETCLCGWVASQGWLDRRRLERTIRRLELGYSDGLGDVARVYAIEQFILGLSGWRAGAVVASAPGDH</sequence>
<dbReference type="EMBL" id="FNLO01000021">
    <property type="protein sequence ID" value="SDV51654.1"/>
    <property type="molecule type" value="Genomic_DNA"/>
</dbReference>
<dbReference type="EC" id="6.3.5.4" evidence="2"/>